<dbReference type="InterPro" id="IPR001247">
    <property type="entry name" value="ExoRNase_PH_dom1"/>
</dbReference>
<dbReference type="Pfam" id="PF00013">
    <property type="entry name" value="KH_1"/>
    <property type="match status" value="1"/>
</dbReference>
<dbReference type="InterPro" id="IPR015847">
    <property type="entry name" value="ExoRNase_PH_dom2"/>
</dbReference>
<dbReference type="InterPro" id="IPR004087">
    <property type="entry name" value="KH_dom"/>
</dbReference>
<dbReference type="CDD" id="cd11364">
    <property type="entry name" value="RNase_PH_PNPase_2"/>
    <property type="match status" value="1"/>
</dbReference>
<dbReference type="SUPFAM" id="SSF54211">
    <property type="entry name" value="Ribosomal protein S5 domain 2-like"/>
    <property type="match status" value="2"/>
</dbReference>
<dbReference type="SUPFAM" id="SSF46915">
    <property type="entry name" value="Polynucleotide phosphorylase/guanosine pentaphosphate synthase (PNPase/GPSI), domain 3"/>
    <property type="match status" value="1"/>
</dbReference>
<proteinExistence type="inferred from homology"/>
<dbReference type="InterPro" id="IPR020568">
    <property type="entry name" value="Ribosomal_Su5_D2-typ_SF"/>
</dbReference>
<dbReference type="PANTHER" id="PTHR11252">
    <property type="entry name" value="POLYRIBONUCLEOTIDE NUCLEOTIDYLTRANSFERASE"/>
    <property type="match status" value="1"/>
</dbReference>
<dbReference type="InterPro" id="IPR036345">
    <property type="entry name" value="ExoRNase_PH_dom2_sf"/>
</dbReference>
<dbReference type="CDD" id="cd11363">
    <property type="entry name" value="RNase_PH_PNPase_1"/>
    <property type="match status" value="1"/>
</dbReference>
<dbReference type="GO" id="GO:0000175">
    <property type="term" value="F:3'-5'-RNA exonuclease activity"/>
    <property type="evidence" value="ECO:0007669"/>
    <property type="project" value="TreeGrafter"/>
</dbReference>
<keyword evidence="2 8" id="KW-0963">Cytoplasm</keyword>
<feature type="binding site" evidence="8">
    <location>
        <position position="489"/>
    </location>
    <ligand>
        <name>Mg(2+)</name>
        <dbReference type="ChEBI" id="CHEBI:18420"/>
    </ligand>
</feature>
<dbReference type="FunFam" id="3.30.1370.10:FF:000001">
    <property type="entry name" value="Polyribonucleotide nucleotidyltransferase"/>
    <property type="match status" value="1"/>
</dbReference>
<dbReference type="PROSITE" id="PS50126">
    <property type="entry name" value="S1"/>
    <property type="match status" value="1"/>
</dbReference>
<gene>
    <name evidence="8 10" type="primary">pnp</name>
    <name evidence="10" type="ORF">HY768_05580</name>
</gene>
<dbReference type="CDD" id="cd04472">
    <property type="entry name" value="S1_PNPase"/>
    <property type="match status" value="1"/>
</dbReference>
<feature type="binding site" evidence="8">
    <location>
        <position position="483"/>
    </location>
    <ligand>
        <name>Mg(2+)</name>
        <dbReference type="ChEBI" id="CHEBI:18420"/>
    </ligand>
</feature>
<dbReference type="FunFam" id="3.30.230.70:FF:000002">
    <property type="entry name" value="Polyribonucleotide nucleotidyltransferase"/>
    <property type="match status" value="1"/>
</dbReference>
<dbReference type="GO" id="GO:0003723">
    <property type="term" value="F:RNA binding"/>
    <property type="evidence" value="ECO:0007669"/>
    <property type="project" value="UniProtKB-UniRule"/>
</dbReference>
<keyword evidence="3 8" id="KW-0808">Transferase</keyword>
<dbReference type="Pfam" id="PF03726">
    <property type="entry name" value="PNPase"/>
    <property type="match status" value="1"/>
</dbReference>
<dbReference type="Proteomes" id="UP000736328">
    <property type="component" value="Unassembled WGS sequence"/>
</dbReference>
<dbReference type="Pfam" id="PF03725">
    <property type="entry name" value="RNase_PH_C"/>
    <property type="match status" value="1"/>
</dbReference>
<dbReference type="SUPFAM" id="SSF50249">
    <property type="entry name" value="Nucleic acid-binding proteins"/>
    <property type="match status" value="1"/>
</dbReference>
<dbReference type="GO" id="GO:0006402">
    <property type="term" value="P:mRNA catabolic process"/>
    <property type="evidence" value="ECO:0007669"/>
    <property type="project" value="UniProtKB-UniRule"/>
</dbReference>
<evidence type="ECO:0000256" key="6">
    <source>
        <dbReference type="ARBA" id="ARBA00022842"/>
    </source>
</evidence>
<dbReference type="InterPro" id="IPR027408">
    <property type="entry name" value="PNPase/RNase_PH_dom_sf"/>
</dbReference>
<dbReference type="SMART" id="SM00316">
    <property type="entry name" value="S1"/>
    <property type="match status" value="1"/>
</dbReference>
<dbReference type="InterPro" id="IPR036456">
    <property type="entry name" value="PNPase_PH_RNA-bd_sf"/>
</dbReference>
<dbReference type="EC" id="2.7.7.8" evidence="8"/>
<evidence type="ECO:0000256" key="5">
    <source>
        <dbReference type="ARBA" id="ARBA00022723"/>
    </source>
</evidence>
<dbReference type="HAMAP" id="MF_01595">
    <property type="entry name" value="PNPase"/>
    <property type="match status" value="1"/>
</dbReference>
<dbReference type="InterPro" id="IPR012162">
    <property type="entry name" value="PNPase"/>
</dbReference>
<keyword evidence="6 8" id="KW-0460">Magnesium</keyword>
<dbReference type="FunFam" id="2.40.50.140:FF:000189">
    <property type="entry name" value="Polyribonucleotide nucleotidyltransferase, putative"/>
    <property type="match status" value="1"/>
</dbReference>
<comment type="function">
    <text evidence="8">Involved in mRNA degradation. Catalyzes the phosphorolysis of single-stranded polyribonucleotides processively in the 3'- to 5'-direction.</text>
</comment>
<dbReference type="Gene3D" id="3.30.230.70">
    <property type="entry name" value="GHMP Kinase, N-terminal domain"/>
    <property type="match status" value="2"/>
</dbReference>
<dbReference type="CDD" id="cd02393">
    <property type="entry name" value="KH-I_PNPase"/>
    <property type="match status" value="1"/>
</dbReference>
<dbReference type="PROSITE" id="PS50084">
    <property type="entry name" value="KH_TYPE_1"/>
    <property type="match status" value="1"/>
</dbReference>
<evidence type="ECO:0000256" key="3">
    <source>
        <dbReference type="ARBA" id="ARBA00022679"/>
    </source>
</evidence>
<keyword evidence="7 8" id="KW-0694">RNA-binding</keyword>
<dbReference type="SUPFAM" id="SSF54791">
    <property type="entry name" value="Eukaryotic type KH-domain (KH-domain type I)"/>
    <property type="match status" value="1"/>
</dbReference>
<evidence type="ECO:0000256" key="8">
    <source>
        <dbReference type="HAMAP-Rule" id="MF_01595"/>
    </source>
</evidence>
<comment type="cofactor">
    <cofactor evidence="8">
        <name>Mg(2+)</name>
        <dbReference type="ChEBI" id="CHEBI:18420"/>
    </cofactor>
</comment>
<feature type="domain" description="S1 motif" evidence="9">
    <location>
        <begin position="619"/>
        <end position="688"/>
    </location>
</feature>
<name>A0A933MKG0_UNCT6</name>
<dbReference type="GO" id="GO:0000287">
    <property type="term" value="F:magnesium ion binding"/>
    <property type="evidence" value="ECO:0007669"/>
    <property type="project" value="UniProtKB-UniRule"/>
</dbReference>
<dbReference type="EMBL" id="JACQXR010000071">
    <property type="protein sequence ID" value="MBI4726680.1"/>
    <property type="molecule type" value="Genomic_DNA"/>
</dbReference>
<dbReference type="SMART" id="SM00322">
    <property type="entry name" value="KH"/>
    <property type="match status" value="1"/>
</dbReference>
<evidence type="ECO:0000256" key="4">
    <source>
        <dbReference type="ARBA" id="ARBA00022695"/>
    </source>
</evidence>
<dbReference type="InterPro" id="IPR015848">
    <property type="entry name" value="PNPase_PH_RNA-bd_bac/org-type"/>
</dbReference>
<dbReference type="InterPro" id="IPR003029">
    <property type="entry name" value="S1_domain"/>
</dbReference>
<evidence type="ECO:0000256" key="1">
    <source>
        <dbReference type="ARBA" id="ARBA00007404"/>
    </source>
</evidence>
<dbReference type="NCBIfam" id="TIGR03591">
    <property type="entry name" value="polynuc_phos"/>
    <property type="match status" value="1"/>
</dbReference>
<dbReference type="GO" id="GO:0005829">
    <property type="term" value="C:cytosol"/>
    <property type="evidence" value="ECO:0007669"/>
    <property type="project" value="UniProtKB-ARBA"/>
</dbReference>
<dbReference type="Gene3D" id="2.40.50.140">
    <property type="entry name" value="Nucleic acid-binding proteins"/>
    <property type="match status" value="1"/>
</dbReference>
<dbReference type="NCBIfam" id="NF008805">
    <property type="entry name" value="PRK11824.1"/>
    <property type="match status" value="1"/>
</dbReference>
<sequence>MVHTKELEIGGRKLIIETGKIAKQAHGSVTVRYGGTVALVTAVGSDQPREGIDFFPLSVEYREQAYAAGRIPGGFFKREGKPRDKEILSARLIDRPLRPLFPEGYRNEVQVVCLILSADQENDADILGLTGASAALSISDIPFSGPIAAVRVGKAENGYVINPTFQQLEQSRIDIVIAGSKDSITMVEAGAREVSEAEIIEAIEFGHKYIKQIIALQQELVGLCGKPKRQVEIAPVNQALLEKVKTLTIDKIQAANVLPHKEERQDAIKKICQEAALALLPEFPETEKQINAMAEEIQSHDLRERILSQGQRADGRSLTGIRPIVCEIGVLPRTHGSAIFTRGETQSLAVTTLGTASDEQRIEDLEGEYSKSYMLHYNFPPFSVGEVKPIRGPGRREIGHGALAERAVAPVIPSEDLFPYTVRVVSDILESNGSSSMASVCGASLSLMDAGVPIKAPVAGIAMGLVMEGDKVAILSDIMGLEDHLGDMDFKVAGTKAGITALQLDIKVQGLNKEILEKALTQAHQGRMHILGEMEKTISAPKAEISVYAPRILALNIPVEKIGMIIGPGGKMIRALQEEFSVKIDIGDDGKVTIASVDVGGAQACYEKIKAMTVEAEMGRIYQAKVVKIMNFGAFVEFMPGTEGLVHISELDKSRVNKVEDIVKEGDSITVKLIKVDPDTGKYSLSRKQALG</sequence>
<reference evidence="10" key="1">
    <citation type="submission" date="2020-07" db="EMBL/GenBank/DDBJ databases">
        <title>Huge and variable diversity of episymbiotic CPR bacteria and DPANN archaea in groundwater ecosystems.</title>
        <authorList>
            <person name="He C.Y."/>
            <person name="Keren R."/>
            <person name="Whittaker M."/>
            <person name="Farag I.F."/>
            <person name="Doudna J."/>
            <person name="Cate J.H.D."/>
            <person name="Banfield J.F."/>
        </authorList>
    </citation>
    <scope>NUCLEOTIDE SEQUENCE</scope>
    <source>
        <strain evidence="10">NC_groundwater_1520_Pr4_B-0.1um_53_5</strain>
    </source>
</reference>
<dbReference type="SUPFAM" id="SSF55666">
    <property type="entry name" value="Ribonuclease PH domain 2-like"/>
    <property type="match status" value="2"/>
</dbReference>
<dbReference type="InterPro" id="IPR036612">
    <property type="entry name" value="KH_dom_type_1_sf"/>
</dbReference>
<dbReference type="InterPro" id="IPR012340">
    <property type="entry name" value="NA-bd_OB-fold"/>
</dbReference>
<dbReference type="GO" id="GO:0004654">
    <property type="term" value="F:polyribonucleotide nucleotidyltransferase activity"/>
    <property type="evidence" value="ECO:0007669"/>
    <property type="project" value="UniProtKB-UniRule"/>
</dbReference>
<accession>A0A933MKG0</accession>
<comment type="caution">
    <text evidence="10">The sequence shown here is derived from an EMBL/GenBank/DDBJ whole genome shotgun (WGS) entry which is preliminary data.</text>
</comment>
<comment type="similarity">
    <text evidence="1 8">Belongs to the polyribonucleotide nucleotidyltransferase family.</text>
</comment>
<dbReference type="Pfam" id="PF01138">
    <property type="entry name" value="RNase_PH"/>
    <property type="match status" value="2"/>
</dbReference>
<dbReference type="GO" id="GO:0006396">
    <property type="term" value="P:RNA processing"/>
    <property type="evidence" value="ECO:0007669"/>
    <property type="project" value="InterPro"/>
</dbReference>
<evidence type="ECO:0000259" key="9">
    <source>
        <dbReference type="PROSITE" id="PS50126"/>
    </source>
</evidence>
<evidence type="ECO:0000256" key="7">
    <source>
        <dbReference type="ARBA" id="ARBA00022884"/>
    </source>
</evidence>
<evidence type="ECO:0000313" key="10">
    <source>
        <dbReference type="EMBL" id="MBI4726680.1"/>
    </source>
</evidence>
<dbReference type="AlphaFoldDB" id="A0A933MKG0"/>
<protein>
    <recommendedName>
        <fullName evidence="8">Polyribonucleotide nucleotidyltransferase</fullName>
        <ecNumber evidence="8">2.7.7.8</ecNumber>
    </recommendedName>
    <alternativeName>
        <fullName evidence="8">Polynucleotide phosphorylase</fullName>
        <shortName evidence="8">PNPase</shortName>
    </alternativeName>
</protein>
<keyword evidence="5 8" id="KW-0479">Metal-binding</keyword>
<comment type="catalytic activity">
    <reaction evidence="8">
        <text>RNA(n+1) + phosphate = RNA(n) + a ribonucleoside 5'-diphosphate</text>
        <dbReference type="Rhea" id="RHEA:22096"/>
        <dbReference type="Rhea" id="RHEA-COMP:14527"/>
        <dbReference type="Rhea" id="RHEA-COMP:17342"/>
        <dbReference type="ChEBI" id="CHEBI:43474"/>
        <dbReference type="ChEBI" id="CHEBI:57930"/>
        <dbReference type="ChEBI" id="CHEBI:140395"/>
        <dbReference type="EC" id="2.7.7.8"/>
    </reaction>
</comment>
<dbReference type="Gene3D" id="3.30.1370.10">
    <property type="entry name" value="K Homology domain, type 1"/>
    <property type="match status" value="1"/>
</dbReference>
<organism evidence="10 11">
    <name type="scientific">candidate division TA06 bacterium</name>
    <dbReference type="NCBI Taxonomy" id="2250710"/>
    <lineage>
        <taxon>Bacteria</taxon>
        <taxon>Bacteria division TA06</taxon>
    </lineage>
</organism>
<comment type="subcellular location">
    <subcellularLocation>
        <location evidence="8">Cytoplasm</location>
    </subcellularLocation>
</comment>
<evidence type="ECO:0000256" key="2">
    <source>
        <dbReference type="ARBA" id="ARBA00022490"/>
    </source>
</evidence>
<dbReference type="Pfam" id="PF00575">
    <property type="entry name" value="S1"/>
    <property type="match status" value="1"/>
</dbReference>
<evidence type="ECO:0000313" key="11">
    <source>
        <dbReference type="Proteomes" id="UP000736328"/>
    </source>
</evidence>
<dbReference type="InterPro" id="IPR004088">
    <property type="entry name" value="KH_dom_type_1"/>
</dbReference>
<dbReference type="PANTHER" id="PTHR11252:SF0">
    <property type="entry name" value="POLYRIBONUCLEOTIDE NUCLEOTIDYLTRANSFERASE 1, MITOCHONDRIAL"/>
    <property type="match status" value="1"/>
</dbReference>
<dbReference type="PIRSF" id="PIRSF005499">
    <property type="entry name" value="PNPase"/>
    <property type="match status" value="1"/>
</dbReference>
<dbReference type="FunFam" id="3.30.230.70:FF:000001">
    <property type="entry name" value="Polyribonucleotide nucleotidyltransferase"/>
    <property type="match status" value="1"/>
</dbReference>
<keyword evidence="4 8" id="KW-0548">Nucleotidyltransferase</keyword>